<dbReference type="AlphaFoldDB" id="A0A9P5K0F4"/>
<dbReference type="Proteomes" id="UP000759537">
    <property type="component" value="Unassembled WGS sequence"/>
</dbReference>
<evidence type="ECO:0000313" key="4">
    <source>
        <dbReference type="EMBL" id="KAF8472955.1"/>
    </source>
</evidence>
<organism evidence="4 5">
    <name type="scientific">Russula ochroleuca</name>
    <dbReference type="NCBI Taxonomy" id="152965"/>
    <lineage>
        <taxon>Eukaryota</taxon>
        <taxon>Fungi</taxon>
        <taxon>Dikarya</taxon>
        <taxon>Basidiomycota</taxon>
        <taxon>Agaricomycotina</taxon>
        <taxon>Agaricomycetes</taxon>
        <taxon>Russulales</taxon>
        <taxon>Russulaceae</taxon>
        <taxon>Russula</taxon>
    </lineage>
</organism>
<evidence type="ECO:0000256" key="1">
    <source>
        <dbReference type="PROSITE-ProRule" id="PRU00042"/>
    </source>
</evidence>
<keyword evidence="5" id="KW-1185">Reference proteome</keyword>
<reference evidence="4" key="1">
    <citation type="submission" date="2019-10" db="EMBL/GenBank/DDBJ databases">
        <authorList>
            <consortium name="DOE Joint Genome Institute"/>
            <person name="Kuo A."/>
            <person name="Miyauchi S."/>
            <person name="Kiss E."/>
            <person name="Drula E."/>
            <person name="Kohler A."/>
            <person name="Sanchez-Garcia M."/>
            <person name="Andreopoulos B."/>
            <person name="Barry K.W."/>
            <person name="Bonito G."/>
            <person name="Buee M."/>
            <person name="Carver A."/>
            <person name="Chen C."/>
            <person name="Cichocki N."/>
            <person name="Clum A."/>
            <person name="Culley D."/>
            <person name="Crous P.W."/>
            <person name="Fauchery L."/>
            <person name="Girlanda M."/>
            <person name="Hayes R."/>
            <person name="Keri Z."/>
            <person name="LaButti K."/>
            <person name="Lipzen A."/>
            <person name="Lombard V."/>
            <person name="Magnuson J."/>
            <person name="Maillard F."/>
            <person name="Morin E."/>
            <person name="Murat C."/>
            <person name="Nolan M."/>
            <person name="Ohm R."/>
            <person name="Pangilinan J."/>
            <person name="Pereira M."/>
            <person name="Perotto S."/>
            <person name="Peter M."/>
            <person name="Riley R."/>
            <person name="Sitrit Y."/>
            <person name="Stielow B."/>
            <person name="Szollosi G."/>
            <person name="Zifcakova L."/>
            <person name="Stursova M."/>
            <person name="Spatafora J.W."/>
            <person name="Tedersoo L."/>
            <person name="Vaario L.-M."/>
            <person name="Yamada A."/>
            <person name="Yan M."/>
            <person name="Wang P."/>
            <person name="Xu J."/>
            <person name="Bruns T."/>
            <person name="Baldrian P."/>
            <person name="Vilgalys R."/>
            <person name="Henrissat B."/>
            <person name="Grigoriev I.V."/>
            <person name="Hibbett D."/>
            <person name="Nagy L.G."/>
            <person name="Martin F.M."/>
        </authorList>
    </citation>
    <scope>NUCLEOTIDE SEQUENCE</scope>
    <source>
        <strain evidence="4">Prilba</strain>
    </source>
</reference>
<sequence length="199" mass="22378">MLTGNLSSGCSTEDHQLNTLTEPPSFDSGYETPAEQDDDSVDYALSRSVTPLSQDEVDTQPNEPTLSTQSMCHICGKGFNAARERNRHLKSYLPHSIYCPFKDCPWTGRRRFDLKIHWENKHSETGQVLGKMKYQIYDPKAFVRRMLDGTSHIEVAWSAYQTVQERLTQLGKINAGANVLGRKLDIEGIDVLPIDSEGS</sequence>
<feature type="compositionally biased region" description="Polar residues" evidence="2">
    <location>
        <begin position="1"/>
        <end position="22"/>
    </location>
</feature>
<feature type="domain" description="C2H2-type" evidence="3">
    <location>
        <begin position="70"/>
        <end position="100"/>
    </location>
</feature>
<name>A0A9P5K0F4_9AGAM</name>
<keyword evidence="1" id="KW-0479">Metal-binding</keyword>
<keyword evidence="1" id="KW-0863">Zinc-finger</keyword>
<evidence type="ECO:0000259" key="3">
    <source>
        <dbReference type="PROSITE" id="PS50157"/>
    </source>
</evidence>
<feature type="region of interest" description="Disordered" evidence="2">
    <location>
        <begin position="1"/>
        <end position="39"/>
    </location>
</feature>
<comment type="caution">
    <text evidence="4">The sequence shown here is derived from an EMBL/GenBank/DDBJ whole genome shotgun (WGS) entry which is preliminary data.</text>
</comment>
<dbReference type="GO" id="GO:0008270">
    <property type="term" value="F:zinc ion binding"/>
    <property type="evidence" value="ECO:0007669"/>
    <property type="project" value="UniProtKB-KW"/>
</dbReference>
<accession>A0A9P5K0F4</accession>
<keyword evidence="1" id="KW-0862">Zinc</keyword>
<dbReference type="OrthoDB" id="3143799at2759"/>
<dbReference type="Gene3D" id="3.30.160.60">
    <property type="entry name" value="Classic Zinc Finger"/>
    <property type="match status" value="1"/>
</dbReference>
<gene>
    <name evidence="4" type="ORF">DFH94DRAFT_764915</name>
</gene>
<protein>
    <recommendedName>
        <fullName evidence="3">C2H2-type domain-containing protein</fullName>
    </recommendedName>
</protein>
<evidence type="ECO:0000313" key="5">
    <source>
        <dbReference type="Proteomes" id="UP000759537"/>
    </source>
</evidence>
<reference evidence="4" key="2">
    <citation type="journal article" date="2020" name="Nat. Commun.">
        <title>Large-scale genome sequencing of mycorrhizal fungi provides insights into the early evolution of symbiotic traits.</title>
        <authorList>
            <person name="Miyauchi S."/>
            <person name="Kiss E."/>
            <person name="Kuo A."/>
            <person name="Drula E."/>
            <person name="Kohler A."/>
            <person name="Sanchez-Garcia M."/>
            <person name="Morin E."/>
            <person name="Andreopoulos B."/>
            <person name="Barry K.W."/>
            <person name="Bonito G."/>
            <person name="Buee M."/>
            <person name="Carver A."/>
            <person name="Chen C."/>
            <person name="Cichocki N."/>
            <person name="Clum A."/>
            <person name="Culley D."/>
            <person name="Crous P.W."/>
            <person name="Fauchery L."/>
            <person name="Girlanda M."/>
            <person name="Hayes R.D."/>
            <person name="Keri Z."/>
            <person name="LaButti K."/>
            <person name="Lipzen A."/>
            <person name="Lombard V."/>
            <person name="Magnuson J."/>
            <person name="Maillard F."/>
            <person name="Murat C."/>
            <person name="Nolan M."/>
            <person name="Ohm R.A."/>
            <person name="Pangilinan J."/>
            <person name="Pereira M.F."/>
            <person name="Perotto S."/>
            <person name="Peter M."/>
            <person name="Pfister S."/>
            <person name="Riley R."/>
            <person name="Sitrit Y."/>
            <person name="Stielow J.B."/>
            <person name="Szollosi G."/>
            <person name="Zifcakova L."/>
            <person name="Stursova M."/>
            <person name="Spatafora J.W."/>
            <person name="Tedersoo L."/>
            <person name="Vaario L.M."/>
            <person name="Yamada A."/>
            <person name="Yan M."/>
            <person name="Wang P."/>
            <person name="Xu J."/>
            <person name="Bruns T."/>
            <person name="Baldrian P."/>
            <person name="Vilgalys R."/>
            <person name="Dunand C."/>
            <person name="Henrissat B."/>
            <person name="Grigoriev I.V."/>
            <person name="Hibbett D."/>
            <person name="Nagy L.G."/>
            <person name="Martin F.M."/>
        </authorList>
    </citation>
    <scope>NUCLEOTIDE SEQUENCE</scope>
    <source>
        <strain evidence="4">Prilba</strain>
    </source>
</reference>
<dbReference type="PROSITE" id="PS50157">
    <property type="entry name" value="ZINC_FINGER_C2H2_2"/>
    <property type="match status" value="1"/>
</dbReference>
<proteinExistence type="predicted"/>
<dbReference type="InterPro" id="IPR013087">
    <property type="entry name" value="Znf_C2H2_type"/>
</dbReference>
<dbReference type="EMBL" id="WHVB01000019">
    <property type="protein sequence ID" value="KAF8472955.1"/>
    <property type="molecule type" value="Genomic_DNA"/>
</dbReference>
<evidence type="ECO:0000256" key="2">
    <source>
        <dbReference type="SAM" id="MobiDB-lite"/>
    </source>
</evidence>